<organism evidence="4 5">
    <name type="scientific">Scopulibacillus darangshiensis</name>
    <dbReference type="NCBI Taxonomy" id="442528"/>
    <lineage>
        <taxon>Bacteria</taxon>
        <taxon>Bacillati</taxon>
        <taxon>Bacillota</taxon>
        <taxon>Bacilli</taxon>
        <taxon>Bacillales</taxon>
        <taxon>Sporolactobacillaceae</taxon>
        <taxon>Scopulibacillus</taxon>
    </lineage>
</organism>
<dbReference type="RefSeq" id="WP_132747905.1">
    <property type="nucleotide sequence ID" value="NZ_SLXK01000047.1"/>
</dbReference>
<dbReference type="SUPFAM" id="SSF49764">
    <property type="entry name" value="HSP20-like chaperones"/>
    <property type="match status" value="1"/>
</dbReference>
<dbReference type="Pfam" id="PF00011">
    <property type="entry name" value="HSP20"/>
    <property type="match status" value="1"/>
</dbReference>
<protein>
    <submittedName>
        <fullName evidence="4">Heat shock protein Hsp20</fullName>
    </submittedName>
</protein>
<name>A0A4R2NHU7_9BACL</name>
<evidence type="ECO:0000256" key="1">
    <source>
        <dbReference type="PROSITE-ProRule" id="PRU00285"/>
    </source>
</evidence>
<comment type="similarity">
    <text evidence="1 2">Belongs to the small heat shock protein (HSP20) family.</text>
</comment>
<dbReference type="PROSITE" id="PS01031">
    <property type="entry name" value="SHSP"/>
    <property type="match status" value="1"/>
</dbReference>
<dbReference type="InterPro" id="IPR002068">
    <property type="entry name" value="A-crystallin/Hsp20_dom"/>
</dbReference>
<keyword evidence="4" id="KW-0346">Stress response</keyword>
<reference evidence="4 5" key="1">
    <citation type="submission" date="2019-03" db="EMBL/GenBank/DDBJ databases">
        <title>Genomic Encyclopedia of Type Strains, Phase IV (KMG-IV): sequencing the most valuable type-strain genomes for metagenomic binning, comparative biology and taxonomic classification.</title>
        <authorList>
            <person name="Goeker M."/>
        </authorList>
    </citation>
    <scope>NUCLEOTIDE SEQUENCE [LARGE SCALE GENOMIC DNA]</scope>
    <source>
        <strain evidence="4 5">DSM 19377</strain>
    </source>
</reference>
<gene>
    <name evidence="4" type="ORF">EV207_14718</name>
</gene>
<evidence type="ECO:0000313" key="4">
    <source>
        <dbReference type="EMBL" id="TCP20967.1"/>
    </source>
</evidence>
<dbReference type="CDD" id="cd06464">
    <property type="entry name" value="ACD_sHsps-like"/>
    <property type="match status" value="1"/>
</dbReference>
<dbReference type="InterPro" id="IPR031107">
    <property type="entry name" value="Small_HSP"/>
</dbReference>
<dbReference type="Gene3D" id="2.60.40.790">
    <property type="match status" value="1"/>
</dbReference>
<accession>A0A4R2NHU7</accession>
<comment type="caution">
    <text evidence="4">The sequence shown here is derived from an EMBL/GenBank/DDBJ whole genome shotgun (WGS) entry which is preliminary data.</text>
</comment>
<evidence type="ECO:0000259" key="3">
    <source>
        <dbReference type="PROSITE" id="PS01031"/>
    </source>
</evidence>
<evidence type="ECO:0000256" key="2">
    <source>
        <dbReference type="RuleBase" id="RU003616"/>
    </source>
</evidence>
<sequence>MDKNDKNRPKKKSMPMGNNIMRQIDDFFASEPYRGILDSIDSFFQQGPGFQPHFPVDLYETADDWVVKADLPGVDRENIHIETMGDRLKIAVVNDELTEESHDVHNYYHRERRMQKRERVVALPYSIYKQRTKAKFHNGILEIRGPKYPKTKNTLDIE</sequence>
<dbReference type="EMBL" id="SLXK01000047">
    <property type="protein sequence ID" value="TCP20967.1"/>
    <property type="molecule type" value="Genomic_DNA"/>
</dbReference>
<dbReference type="PANTHER" id="PTHR11527">
    <property type="entry name" value="HEAT-SHOCK PROTEIN 20 FAMILY MEMBER"/>
    <property type="match status" value="1"/>
</dbReference>
<dbReference type="OrthoDB" id="1806521at2"/>
<dbReference type="InterPro" id="IPR008978">
    <property type="entry name" value="HSP20-like_chaperone"/>
</dbReference>
<proteinExistence type="inferred from homology"/>
<keyword evidence="5" id="KW-1185">Reference proteome</keyword>
<dbReference type="Proteomes" id="UP000295416">
    <property type="component" value="Unassembled WGS sequence"/>
</dbReference>
<feature type="domain" description="SHSP" evidence="3">
    <location>
        <begin position="45"/>
        <end position="158"/>
    </location>
</feature>
<evidence type="ECO:0000313" key="5">
    <source>
        <dbReference type="Proteomes" id="UP000295416"/>
    </source>
</evidence>
<dbReference type="AlphaFoldDB" id="A0A4R2NHU7"/>